<evidence type="ECO:0000313" key="8">
    <source>
        <dbReference type="EMBL" id="AJA90641.1"/>
    </source>
</evidence>
<proteinExistence type="inferred from homology"/>
<keyword evidence="3 6" id="KW-0133">Cell shape</keyword>
<dbReference type="Gene3D" id="3.30.300.20">
    <property type="match status" value="1"/>
</dbReference>
<dbReference type="HAMAP" id="MF_00867">
    <property type="entry name" value="KhpB"/>
    <property type="match status" value="1"/>
</dbReference>
<evidence type="ECO:0000256" key="1">
    <source>
        <dbReference type="ARBA" id="ARBA00022490"/>
    </source>
</evidence>
<name>A0A0A7UWK6_9SPIR</name>
<comment type="subcellular location">
    <subcellularLocation>
        <location evidence="6">Cytoplasm</location>
    </subcellularLocation>
</comment>
<dbReference type="Gene3D" id="3.30.1370.50">
    <property type="entry name" value="R3H-like domain"/>
    <property type="match status" value="1"/>
</dbReference>
<comment type="function">
    <text evidence="6">A probable RNA chaperone. Forms a complex with KhpA which binds to cellular RNA and controls its expression. Plays a role in peptidoglycan (PG) homeostasis and cell length regulation.</text>
</comment>
<dbReference type="InterPro" id="IPR001374">
    <property type="entry name" value="R3H_dom"/>
</dbReference>
<dbReference type="STRING" id="1245910.OY14_02190"/>
<organism evidence="8 9">
    <name type="scientific">Borreliella chilensis</name>
    <dbReference type="NCBI Taxonomy" id="1245910"/>
    <lineage>
        <taxon>Bacteria</taxon>
        <taxon>Pseudomonadati</taxon>
        <taxon>Spirochaetota</taxon>
        <taxon>Spirochaetia</taxon>
        <taxon>Spirochaetales</taxon>
        <taxon>Borreliaceae</taxon>
        <taxon>Borreliella</taxon>
    </lineage>
</organism>
<keyword evidence="2 6" id="KW-0694">RNA-binding</keyword>
<comment type="domain">
    <text evidence="6">Has an N-terminal Jag-N domain and 2 RNA-binding domains (KH and R3H).</text>
</comment>
<dbReference type="InterPro" id="IPR039247">
    <property type="entry name" value="KhpB"/>
</dbReference>
<dbReference type="NCBIfam" id="NF041568">
    <property type="entry name" value="Jag_EloR"/>
    <property type="match status" value="1"/>
</dbReference>
<dbReference type="CDD" id="cd02414">
    <property type="entry name" value="KH-II_Jag"/>
    <property type="match status" value="1"/>
</dbReference>
<dbReference type="PANTHER" id="PTHR35800:SF1">
    <property type="entry name" value="RNA-BINDING PROTEIN KHPB"/>
    <property type="match status" value="1"/>
</dbReference>
<accession>A0A0A7UWK6</accession>
<comment type="subunit">
    <text evidence="6">Forms a complex with KhpA.</text>
</comment>
<dbReference type="KEGG" id="bchi:OY14_02190"/>
<comment type="similarity">
    <text evidence="6">Belongs to the KhpB RNA-binding protein family.</text>
</comment>
<dbReference type="Pfam" id="PF01424">
    <property type="entry name" value="R3H"/>
    <property type="match status" value="1"/>
</dbReference>
<dbReference type="InterPro" id="IPR032782">
    <property type="entry name" value="KhpB_N"/>
</dbReference>
<sequence>MSYEFYGKTEQEAIKKAMRDLELKEGEFDVEILDKERVGFLFKKEMIKIRVSPHIKEVKKGGGFEIKIGDEICDKILEFVKEMLTKMGYSVNLTIESKEGEHIKISIETDSPNILIGREGKNLDSLQLLTNVYASKLVGEAGTFNRVILDIEDYRERFKSRFINLAINSFHKVKRTRRSILLPSMNPFERRIVHTTLNRYSDIKTESEGDGNIKRIRVSYVRNNRYTSNNFRGYQKKDIGFKKIDR</sequence>
<dbReference type="Pfam" id="PF13083">
    <property type="entry name" value="KH_KhpA-B"/>
    <property type="match status" value="1"/>
</dbReference>
<dbReference type="InterPro" id="IPR036867">
    <property type="entry name" value="R3H_dom_sf"/>
</dbReference>
<dbReference type="GO" id="GO:0003723">
    <property type="term" value="F:RNA binding"/>
    <property type="evidence" value="ECO:0007669"/>
    <property type="project" value="UniProtKB-UniRule"/>
</dbReference>
<dbReference type="GO" id="GO:0005737">
    <property type="term" value="C:cytoplasm"/>
    <property type="evidence" value="ECO:0007669"/>
    <property type="project" value="UniProtKB-SubCell"/>
</dbReference>
<protein>
    <recommendedName>
        <fullName evidence="6">RNA-binding protein KhpB</fullName>
    </recommendedName>
    <alternativeName>
        <fullName evidence="6">RNA-binding protein EloR</fullName>
    </alternativeName>
</protein>
<keyword evidence="5 6" id="KW-0961">Cell wall biogenesis/degradation</keyword>
<dbReference type="InterPro" id="IPR034079">
    <property type="entry name" value="R3H_KhpB"/>
</dbReference>
<evidence type="ECO:0000256" key="2">
    <source>
        <dbReference type="ARBA" id="ARBA00022884"/>
    </source>
</evidence>
<comment type="caution">
    <text evidence="6">Lacks conserved residue(s) required for the propagation of feature annotation.</text>
</comment>
<evidence type="ECO:0000256" key="3">
    <source>
        <dbReference type="ARBA" id="ARBA00022960"/>
    </source>
</evidence>
<keyword evidence="1 6" id="KW-0963">Cytoplasm</keyword>
<evidence type="ECO:0000313" key="9">
    <source>
        <dbReference type="Proteomes" id="UP000030940"/>
    </source>
</evidence>
<dbReference type="Gene3D" id="3.30.30.80">
    <property type="entry name" value="probable RNA-binding protein from clostridium symbiosum atcc 14940"/>
    <property type="match status" value="1"/>
</dbReference>
<dbReference type="InterPro" id="IPR015946">
    <property type="entry name" value="KH_dom-like_a/b"/>
</dbReference>
<dbReference type="PROSITE" id="PS51061">
    <property type="entry name" value="R3H"/>
    <property type="match status" value="1"/>
</dbReference>
<evidence type="ECO:0000256" key="6">
    <source>
        <dbReference type="HAMAP-Rule" id="MF_00867"/>
    </source>
</evidence>
<dbReference type="GO" id="GO:0071555">
    <property type="term" value="P:cell wall organization"/>
    <property type="evidence" value="ECO:0007669"/>
    <property type="project" value="UniProtKB-KW"/>
</dbReference>
<dbReference type="CDD" id="cd02644">
    <property type="entry name" value="R3H_jag"/>
    <property type="match status" value="1"/>
</dbReference>
<dbReference type="PANTHER" id="PTHR35800">
    <property type="entry name" value="PROTEIN JAG"/>
    <property type="match status" value="1"/>
</dbReference>
<evidence type="ECO:0000256" key="4">
    <source>
        <dbReference type="ARBA" id="ARBA00023186"/>
    </source>
</evidence>
<feature type="domain" description="R3H" evidence="7">
    <location>
        <begin position="156"/>
        <end position="222"/>
    </location>
</feature>
<dbReference type="Proteomes" id="UP000030940">
    <property type="component" value="Chromosome"/>
</dbReference>
<dbReference type="SMART" id="SM00393">
    <property type="entry name" value="R3H"/>
    <property type="match status" value="1"/>
</dbReference>
<dbReference type="EMBL" id="CP009910">
    <property type="protein sequence ID" value="AJA90641.1"/>
    <property type="molecule type" value="Genomic_DNA"/>
</dbReference>
<dbReference type="HOGENOM" id="CLU_042512_0_1_12"/>
<dbReference type="Pfam" id="PF14804">
    <property type="entry name" value="Jag_N"/>
    <property type="match status" value="1"/>
</dbReference>
<evidence type="ECO:0000259" key="7">
    <source>
        <dbReference type="PROSITE" id="PS51061"/>
    </source>
</evidence>
<dbReference type="GO" id="GO:0009252">
    <property type="term" value="P:peptidoglycan biosynthetic process"/>
    <property type="evidence" value="ECO:0007669"/>
    <property type="project" value="UniProtKB-UniRule"/>
</dbReference>
<gene>
    <name evidence="6" type="primary">khpB</name>
    <name evidence="6" type="synonym">eloR</name>
    <name evidence="8" type="ORF">OY14_02190</name>
</gene>
<dbReference type="SMART" id="SM01245">
    <property type="entry name" value="Jag_N"/>
    <property type="match status" value="1"/>
</dbReference>
<evidence type="ECO:0000256" key="5">
    <source>
        <dbReference type="ARBA" id="ARBA00023316"/>
    </source>
</evidence>
<keyword evidence="9" id="KW-1185">Reference proteome</keyword>
<dbReference type="SUPFAM" id="SSF82708">
    <property type="entry name" value="R3H domain"/>
    <property type="match status" value="1"/>
</dbReference>
<dbReference type="AlphaFoldDB" id="A0A0A7UWK6"/>
<dbReference type="GO" id="GO:0008360">
    <property type="term" value="P:regulation of cell shape"/>
    <property type="evidence" value="ECO:0007669"/>
    <property type="project" value="UniProtKB-KW"/>
</dbReference>
<dbReference type="InterPro" id="IPR038247">
    <property type="entry name" value="Jag_N_dom_sf"/>
</dbReference>
<dbReference type="InterPro" id="IPR038008">
    <property type="entry name" value="Jag_KH"/>
</dbReference>
<reference evidence="8 9" key="1">
    <citation type="journal article" date="2015" name="Genome Announc.">
        <title>Genome Sequence of Borrelia chilensis VA1, a South American Member of the Lyme Borreliosis Group.</title>
        <authorList>
            <person name="Huang W."/>
            <person name="Ojaimi C."/>
            <person name="Fallon J.T."/>
            <person name="Travisany D."/>
            <person name="Maass A."/>
            <person name="Ivanova L."/>
            <person name="Tomova A."/>
            <person name="Gonzalez-Acuna D."/>
            <person name="Godfrey H.P."/>
            <person name="Cabello F.C."/>
        </authorList>
    </citation>
    <scope>NUCLEOTIDE SEQUENCE [LARGE SCALE GENOMIC DNA]</scope>
    <source>
        <strain evidence="8 9">VA1</strain>
    </source>
</reference>
<keyword evidence="4 6" id="KW-0143">Chaperone</keyword>